<dbReference type="EMBL" id="LC545850">
    <property type="protein sequence ID" value="BCD83465.1"/>
    <property type="molecule type" value="Genomic_DNA"/>
</dbReference>
<accession>A0A6J4D0T8</accession>
<name>A0A6J4D0T8_KLEVA</name>
<protein>
    <submittedName>
        <fullName evidence="1">Uncharacterized protein</fullName>
    </submittedName>
</protein>
<dbReference type="AlphaFoldDB" id="A0A6J4D0T8"/>
<geneLocation type="plasmid" evidence="1">
    <name>pKv-MW05_OXA</name>
</geneLocation>
<organism evidence="1">
    <name type="scientific">Klebsiella variicola</name>
    <dbReference type="NCBI Taxonomy" id="244366"/>
    <lineage>
        <taxon>Bacteria</taxon>
        <taxon>Pseudomonadati</taxon>
        <taxon>Pseudomonadota</taxon>
        <taxon>Gammaproteobacteria</taxon>
        <taxon>Enterobacterales</taxon>
        <taxon>Enterobacteriaceae</taxon>
        <taxon>Klebsiella/Raoultella group</taxon>
        <taxon>Klebsiella</taxon>
        <taxon>Klebsiella pneumoniae complex</taxon>
    </lineage>
</organism>
<keyword evidence="1" id="KW-0614">Plasmid</keyword>
<reference evidence="1" key="1">
    <citation type="journal article" date="2021" name="J. Antimicrob. Chemother.">
        <title>Genomic features of plasmids coding for KPC-2, NDM-5 or OXA-48 carbapenemases in Enterobacteriaceae from Malawi.</title>
        <authorList>
            <person name="Kumwenda G.P."/>
            <person name="Sugawara Y."/>
            <person name="Akeda Y."/>
            <person name="Matsumoto Y."/>
            <person name="Motooka D."/>
            <person name="Tomono K."/>
            <person name="Hamada S."/>
        </authorList>
    </citation>
    <scope>NUCLEOTIDE SEQUENCE</scope>
    <source>
        <strain evidence="1">Kv-MW05</strain>
        <plasmid evidence="1">pKv-MW05_OXA</plasmid>
    </source>
</reference>
<sequence>MAAYTKRRFQRRVFINGLNTNVMKPVLKEIVFIGKAIASIKSKIINHDPERIIDKTDASFVGDTVIFAINVKLMEMVVPPSPALSGK</sequence>
<evidence type="ECO:0000313" key="1">
    <source>
        <dbReference type="EMBL" id="BCD83465.1"/>
    </source>
</evidence>
<proteinExistence type="predicted"/>